<reference evidence="3 4" key="1">
    <citation type="journal article" date="2013" name="BMC Genomics">
        <title>Reconstruction of the lipid metabolism for the microalga Monoraphidium neglectum from its genome sequence reveals characteristics suitable for biofuel production.</title>
        <authorList>
            <person name="Bogen C."/>
            <person name="Al-Dilaimi A."/>
            <person name="Albersmeier A."/>
            <person name="Wichmann J."/>
            <person name="Grundmann M."/>
            <person name="Rupp O."/>
            <person name="Lauersen K.J."/>
            <person name="Blifernez-Klassen O."/>
            <person name="Kalinowski J."/>
            <person name="Goesmann A."/>
            <person name="Mussgnug J.H."/>
            <person name="Kruse O."/>
        </authorList>
    </citation>
    <scope>NUCLEOTIDE SEQUENCE [LARGE SCALE GENOMIC DNA]</scope>
    <source>
        <strain evidence="3 4">SAG 48.87</strain>
    </source>
</reference>
<dbReference type="RefSeq" id="XP_013893717.1">
    <property type="nucleotide sequence ID" value="XM_014038263.1"/>
</dbReference>
<keyword evidence="4" id="KW-1185">Reference proteome</keyword>
<evidence type="ECO:0000313" key="4">
    <source>
        <dbReference type="Proteomes" id="UP000054498"/>
    </source>
</evidence>
<dbReference type="PANTHER" id="PTHR43625:SF88">
    <property type="entry name" value="OS07G0143000 PROTEIN"/>
    <property type="match status" value="1"/>
</dbReference>
<feature type="domain" description="NADP-dependent oxidoreductase" evidence="2">
    <location>
        <begin position="59"/>
        <end position="161"/>
    </location>
</feature>
<dbReference type="SUPFAM" id="SSF51430">
    <property type="entry name" value="NAD(P)-linked oxidoreductase"/>
    <property type="match status" value="1"/>
</dbReference>
<dbReference type="EMBL" id="KK103940">
    <property type="protein sequence ID" value="KIY94697.1"/>
    <property type="molecule type" value="Genomic_DNA"/>
</dbReference>
<dbReference type="Proteomes" id="UP000054498">
    <property type="component" value="Unassembled WGS sequence"/>
</dbReference>
<name>A0A0D2J470_9CHLO</name>
<organism evidence="3 4">
    <name type="scientific">Monoraphidium neglectum</name>
    <dbReference type="NCBI Taxonomy" id="145388"/>
    <lineage>
        <taxon>Eukaryota</taxon>
        <taxon>Viridiplantae</taxon>
        <taxon>Chlorophyta</taxon>
        <taxon>core chlorophytes</taxon>
        <taxon>Chlorophyceae</taxon>
        <taxon>CS clade</taxon>
        <taxon>Sphaeropleales</taxon>
        <taxon>Selenastraceae</taxon>
        <taxon>Monoraphidium</taxon>
    </lineage>
</organism>
<dbReference type="InterPro" id="IPR050791">
    <property type="entry name" value="Aldo-Keto_reductase"/>
</dbReference>
<dbReference type="Pfam" id="PF00248">
    <property type="entry name" value="Aldo_ket_red"/>
    <property type="match status" value="1"/>
</dbReference>
<dbReference type="GO" id="GO:0050580">
    <property type="term" value="F:2,5-didehydrogluconate reductase activity"/>
    <property type="evidence" value="ECO:0007669"/>
    <property type="project" value="UniProtKB-EC"/>
</dbReference>
<dbReference type="Gene3D" id="3.20.20.100">
    <property type="entry name" value="NADP-dependent oxidoreductase domain"/>
    <property type="match status" value="1"/>
</dbReference>
<dbReference type="PANTHER" id="PTHR43625">
    <property type="entry name" value="AFLATOXIN B1 ALDEHYDE REDUCTASE"/>
    <property type="match status" value="1"/>
</dbReference>
<dbReference type="InterPro" id="IPR036812">
    <property type="entry name" value="NAD(P)_OxRdtase_dom_sf"/>
</dbReference>
<dbReference type="EC" id="1.1.1.274" evidence="3"/>
<dbReference type="InterPro" id="IPR023210">
    <property type="entry name" value="NADP_OxRdtase_dom"/>
</dbReference>
<evidence type="ECO:0000313" key="3">
    <source>
        <dbReference type="EMBL" id="KIY94697.1"/>
    </source>
</evidence>
<evidence type="ECO:0000259" key="2">
    <source>
        <dbReference type="Pfam" id="PF00248"/>
    </source>
</evidence>
<dbReference type="GeneID" id="25730711"/>
<accession>A0A0D2J470</accession>
<proteinExistence type="predicted"/>
<dbReference type="OrthoDB" id="37537at2759"/>
<dbReference type="KEGG" id="mng:MNEG_13266"/>
<keyword evidence="1 3" id="KW-0560">Oxidoreductase</keyword>
<dbReference type="GO" id="GO:0005737">
    <property type="term" value="C:cytoplasm"/>
    <property type="evidence" value="ECO:0007669"/>
    <property type="project" value="TreeGrafter"/>
</dbReference>
<sequence>MALSTTVRVPAASSTRARSNAASRQRVIAIKATASVQPITPAVIEQRELGQTGLQVPVIGVGAWSWGDRSGYWGYGKEYSREASLEAYKALVEAGLTFIDTAEVYGFGLSETFLGEFIKEVPSTPAPLIATKYAPQPWRLSAASVPDACRASLKRLQLEQMG</sequence>
<gene>
    <name evidence="3" type="ORF">MNEG_13266</name>
</gene>
<dbReference type="AlphaFoldDB" id="A0A0D2J470"/>
<dbReference type="STRING" id="145388.A0A0D2J470"/>
<protein>
    <submittedName>
        <fullName evidence="3">Aldo/keto reductase</fullName>
        <ecNumber evidence="3">1.1.1.274</ecNumber>
    </submittedName>
</protein>
<evidence type="ECO:0000256" key="1">
    <source>
        <dbReference type="ARBA" id="ARBA00023002"/>
    </source>
</evidence>